<sequence>MRIGDIQYPAPDSSPILTIERGSSYENGQPDVRETHTHAGPEFLWTITATVTVTTESRDWLLPPGYGIWIPAHVPHAGAVRHPGEGGLMAMNPGRCPIAWTSVTGVRVTPLLRELLAYVLDADPVDPARPAAESLMLHLITPCPAHDIAIAMPTDQRLRMIAEQLLTTPSDQRELADWADLAHASVRTLTRLFRSETGLSFAEWRTRVRIRAAIQKLSTGTPVGATARQVGYRKTSAFIAVFQRVTGQTPGTYLTTEPRLGVKRDAAKPFSA</sequence>
<reference evidence="8 9" key="1">
    <citation type="submission" date="2023-07" db="EMBL/GenBank/DDBJ databases">
        <title>Sequencing the genomes of 1000 actinobacteria strains.</title>
        <authorList>
            <person name="Klenk H.-P."/>
        </authorList>
    </citation>
    <scope>NUCLEOTIDE SEQUENCE [LARGE SCALE GENOMIC DNA]</scope>
    <source>
        <strain evidence="8 9">DSM 44711</strain>
    </source>
</reference>
<keyword evidence="4" id="KW-0804">Transcription</keyword>
<keyword evidence="3 8" id="KW-0238">DNA-binding</keyword>
<dbReference type="GO" id="GO:0043565">
    <property type="term" value="F:sequence-specific DNA binding"/>
    <property type="evidence" value="ECO:0007669"/>
    <property type="project" value="InterPro"/>
</dbReference>
<dbReference type="FunFam" id="1.10.10.60:FF:000132">
    <property type="entry name" value="AraC family transcriptional regulator"/>
    <property type="match status" value="1"/>
</dbReference>
<dbReference type="Gene3D" id="2.60.120.10">
    <property type="entry name" value="Jelly Rolls"/>
    <property type="match status" value="1"/>
</dbReference>
<feature type="domain" description="HTH araC/xylS-type" evidence="7">
    <location>
        <begin position="156"/>
        <end position="256"/>
    </location>
</feature>
<evidence type="ECO:0000313" key="9">
    <source>
        <dbReference type="Proteomes" id="UP001183629"/>
    </source>
</evidence>
<dbReference type="Pfam" id="PF12833">
    <property type="entry name" value="HTH_18"/>
    <property type="match status" value="1"/>
</dbReference>
<keyword evidence="1" id="KW-0678">Repressor</keyword>
<dbReference type="GO" id="GO:0003700">
    <property type="term" value="F:DNA-binding transcription factor activity"/>
    <property type="evidence" value="ECO:0007669"/>
    <property type="project" value="InterPro"/>
</dbReference>
<dbReference type="PROSITE" id="PS00041">
    <property type="entry name" value="HTH_ARAC_FAMILY_1"/>
    <property type="match status" value="1"/>
</dbReference>
<dbReference type="EMBL" id="JAVDYC010000001">
    <property type="protein sequence ID" value="MDR7320767.1"/>
    <property type="molecule type" value="Genomic_DNA"/>
</dbReference>
<dbReference type="AlphaFoldDB" id="A0AAE3ZIX5"/>
<evidence type="ECO:0000313" key="8">
    <source>
        <dbReference type="EMBL" id="MDR7320767.1"/>
    </source>
</evidence>
<keyword evidence="2" id="KW-0805">Transcription regulation</keyword>
<evidence type="ECO:0000256" key="2">
    <source>
        <dbReference type="ARBA" id="ARBA00023015"/>
    </source>
</evidence>
<dbReference type="InterPro" id="IPR018060">
    <property type="entry name" value="HTH_AraC"/>
</dbReference>
<name>A0AAE3ZIX5_9ACTN</name>
<comment type="caution">
    <text evidence="8">The sequence shown here is derived from an EMBL/GenBank/DDBJ whole genome shotgun (WGS) entry which is preliminary data.</text>
</comment>
<dbReference type="InterPro" id="IPR011051">
    <property type="entry name" value="RmlC_Cupin_sf"/>
</dbReference>
<dbReference type="Proteomes" id="UP001183629">
    <property type="component" value="Unassembled WGS sequence"/>
</dbReference>
<dbReference type="PANTHER" id="PTHR11019:SF199">
    <property type="entry name" value="HTH-TYPE TRANSCRIPTIONAL REGULATOR NIMR"/>
    <property type="match status" value="1"/>
</dbReference>
<evidence type="ECO:0000256" key="5">
    <source>
        <dbReference type="ARBA" id="ARBA00074140"/>
    </source>
</evidence>
<evidence type="ECO:0000256" key="3">
    <source>
        <dbReference type="ARBA" id="ARBA00023125"/>
    </source>
</evidence>
<organism evidence="8 9">
    <name type="scientific">Catenuloplanes niger</name>
    <dbReference type="NCBI Taxonomy" id="587534"/>
    <lineage>
        <taxon>Bacteria</taxon>
        <taxon>Bacillati</taxon>
        <taxon>Actinomycetota</taxon>
        <taxon>Actinomycetes</taxon>
        <taxon>Micromonosporales</taxon>
        <taxon>Micromonosporaceae</taxon>
        <taxon>Catenuloplanes</taxon>
    </lineage>
</organism>
<accession>A0AAE3ZIX5</accession>
<gene>
    <name evidence="8" type="ORF">J2S44_001017</name>
</gene>
<evidence type="ECO:0000259" key="7">
    <source>
        <dbReference type="PROSITE" id="PS01124"/>
    </source>
</evidence>
<evidence type="ECO:0000256" key="6">
    <source>
        <dbReference type="ARBA" id="ARBA00079449"/>
    </source>
</evidence>
<dbReference type="SUPFAM" id="SSF46689">
    <property type="entry name" value="Homeodomain-like"/>
    <property type="match status" value="1"/>
</dbReference>
<keyword evidence="9" id="KW-1185">Reference proteome</keyword>
<dbReference type="SUPFAM" id="SSF51182">
    <property type="entry name" value="RmlC-like cupins"/>
    <property type="match status" value="1"/>
</dbReference>
<evidence type="ECO:0000256" key="4">
    <source>
        <dbReference type="ARBA" id="ARBA00023163"/>
    </source>
</evidence>
<dbReference type="PROSITE" id="PS01124">
    <property type="entry name" value="HTH_ARAC_FAMILY_2"/>
    <property type="match status" value="1"/>
</dbReference>
<dbReference type="PANTHER" id="PTHR11019">
    <property type="entry name" value="HTH-TYPE TRANSCRIPTIONAL REGULATOR NIMR"/>
    <property type="match status" value="1"/>
</dbReference>
<dbReference type="SMART" id="SM00342">
    <property type="entry name" value="HTH_ARAC"/>
    <property type="match status" value="1"/>
</dbReference>
<proteinExistence type="predicted"/>
<evidence type="ECO:0000256" key="1">
    <source>
        <dbReference type="ARBA" id="ARBA00022491"/>
    </source>
</evidence>
<protein>
    <recommendedName>
        <fullName evidence="5">HTH-type transcriptional regulator RipA</fullName>
    </recommendedName>
    <alternativeName>
        <fullName evidence="6">Repressor of iron proteins A</fullName>
    </alternativeName>
</protein>
<dbReference type="InterPro" id="IPR018062">
    <property type="entry name" value="HTH_AraC-typ_CS"/>
</dbReference>
<dbReference type="Gene3D" id="1.10.10.60">
    <property type="entry name" value="Homeodomain-like"/>
    <property type="match status" value="1"/>
</dbReference>
<dbReference type="InterPro" id="IPR014710">
    <property type="entry name" value="RmlC-like_jellyroll"/>
</dbReference>
<dbReference type="InterPro" id="IPR009057">
    <property type="entry name" value="Homeodomain-like_sf"/>
</dbReference>
<dbReference type="RefSeq" id="WP_310409411.1">
    <property type="nucleotide sequence ID" value="NZ_JAVDYC010000001.1"/>
</dbReference>